<dbReference type="NCBIfam" id="TIGR01549">
    <property type="entry name" value="HAD-SF-IA-v1"/>
    <property type="match status" value="1"/>
</dbReference>
<evidence type="ECO:0008006" key="2">
    <source>
        <dbReference type="Google" id="ProtNLM"/>
    </source>
</evidence>
<dbReference type="Gene3D" id="3.40.50.1000">
    <property type="entry name" value="HAD superfamily/HAD-like"/>
    <property type="match status" value="1"/>
</dbReference>
<gene>
    <name evidence="1" type="ORF">SDC9_169741</name>
</gene>
<name>A0A645G656_9ZZZZ</name>
<comment type="caution">
    <text evidence="1">The sequence shown here is derived from an EMBL/GenBank/DDBJ whole genome shotgun (WGS) entry which is preliminary data.</text>
</comment>
<dbReference type="Pfam" id="PF13242">
    <property type="entry name" value="Hydrolase_like"/>
    <property type="match status" value="1"/>
</dbReference>
<accession>A0A645G656</accession>
<proteinExistence type="predicted"/>
<dbReference type="AlphaFoldDB" id="A0A645G656"/>
<dbReference type="EMBL" id="VSSQ01070574">
    <property type="protein sequence ID" value="MPN22358.1"/>
    <property type="molecule type" value="Genomic_DNA"/>
</dbReference>
<evidence type="ECO:0000313" key="1">
    <source>
        <dbReference type="EMBL" id="MPN22358.1"/>
    </source>
</evidence>
<protein>
    <recommendedName>
        <fullName evidence="2">Phosphoglycolate phosphatase</fullName>
    </recommendedName>
</protein>
<dbReference type="SUPFAM" id="SSF56784">
    <property type="entry name" value="HAD-like"/>
    <property type="match status" value="1"/>
</dbReference>
<organism evidence="1">
    <name type="scientific">bioreactor metagenome</name>
    <dbReference type="NCBI Taxonomy" id="1076179"/>
    <lineage>
        <taxon>unclassified sequences</taxon>
        <taxon>metagenomes</taxon>
        <taxon>ecological metagenomes</taxon>
    </lineage>
</organism>
<dbReference type="InterPro" id="IPR006439">
    <property type="entry name" value="HAD-SF_hydro_IA"/>
</dbReference>
<reference evidence="1" key="1">
    <citation type="submission" date="2019-08" db="EMBL/GenBank/DDBJ databases">
        <authorList>
            <person name="Kucharzyk K."/>
            <person name="Murdoch R.W."/>
            <person name="Higgins S."/>
            <person name="Loffler F."/>
        </authorList>
    </citation>
    <scope>NUCLEOTIDE SEQUENCE</scope>
</reference>
<dbReference type="InterPro" id="IPR036412">
    <property type="entry name" value="HAD-like_sf"/>
</dbReference>
<dbReference type="InterPro" id="IPR023214">
    <property type="entry name" value="HAD_sf"/>
</dbReference>
<sequence>MRAWNRSLRSCGIDLFILSNNRSPRRAQDYCAQLGVPYIAHAGKPRAASFRRAMERMGRTPAETVMVGDQIFTDAAGAKNAGIPILLVRPIRLDNPFRALRYAAEQPFRALGRKRGRR</sequence>